<keyword evidence="2" id="KW-1185">Reference proteome</keyword>
<dbReference type="SUPFAM" id="SSF53335">
    <property type="entry name" value="S-adenosyl-L-methionine-dependent methyltransferases"/>
    <property type="match status" value="1"/>
</dbReference>
<accession>A0A5D3K8J8</accession>
<keyword evidence="1" id="KW-0808">Transferase</keyword>
<evidence type="ECO:0000313" key="2">
    <source>
        <dbReference type="Proteomes" id="UP000324758"/>
    </source>
</evidence>
<sequence>MINEVSASDDRQAGSEFSGNEFDELFPLGYEGHYWHRARTAIVKSYVHAFCGVGDTLLEIGAARGHYVSVLRKAGFDAYGCDLGDPWLHEEARPFVFPKTDFAEIDKELRERVTTVLLLDVLEHIEQPVTFLDRVVRAFPALRLLIIALPARQELWSNFDEHYRHFLRYDVTELRKLALRSRLSIKSYSYVFHGLYLPTLLLKKLGMKRGTAFRAPKAPRLHRLLGIVLRVESQFLPKNVYGTSLICACAKDPRSENARCN</sequence>
<dbReference type="GO" id="GO:0032259">
    <property type="term" value="P:methylation"/>
    <property type="evidence" value="ECO:0007669"/>
    <property type="project" value="UniProtKB-KW"/>
</dbReference>
<comment type="caution">
    <text evidence="1">The sequence shown here is derived from an EMBL/GenBank/DDBJ whole genome shotgun (WGS) entry which is preliminary data.</text>
</comment>
<dbReference type="Pfam" id="PF13489">
    <property type="entry name" value="Methyltransf_23"/>
    <property type="match status" value="1"/>
</dbReference>
<organism evidence="1 2">
    <name type="scientific">Bradyrhizobium rifense</name>
    <dbReference type="NCBI Taxonomy" id="515499"/>
    <lineage>
        <taxon>Bacteria</taxon>
        <taxon>Pseudomonadati</taxon>
        <taxon>Pseudomonadota</taxon>
        <taxon>Alphaproteobacteria</taxon>
        <taxon>Hyphomicrobiales</taxon>
        <taxon>Nitrobacteraceae</taxon>
        <taxon>Bradyrhizobium</taxon>
    </lineage>
</organism>
<dbReference type="OrthoDB" id="9810247at2"/>
<name>A0A5D3K8J8_9BRAD</name>
<proteinExistence type="predicted"/>
<dbReference type="InterPro" id="IPR029063">
    <property type="entry name" value="SAM-dependent_MTases_sf"/>
</dbReference>
<gene>
    <name evidence="1" type="ORF">FXB40_25160</name>
</gene>
<dbReference type="Proteomes" id="UP000324758">
    <property type="component" value="Unassembled WGS sequence"/>
</dbReference>
<dbReference type="EMBL" id="VSSS01000038">
    <property type="protein sequence ID" value="TYL92389.1"/>
    <property type="molecule type" value="Genomic_DNA"/>
</dbReference>
<keyword evidence="1" id="KW-0489">Methyltransferase</keyword>
<reference evidence="1 2" key="1">
    <citation type="submission" date="2019-08" db="EMBL/GenBank/DDBJ databases">
        <title>Bradyrhizobium hipponensis sp. nov., a rhizobium isolated from a Lupinus angustifolius root nodule in Tunisia.</title>
        <authorList>
            <person name="Off K."/>
            <person name="Rejili M."/>
            <person name="Mars M."/>
            <person name="Brachmann A."/>
            <person name="Marin M."/>
        </authorList>
    </citation>
    <scope>NUCLEOTIDE SEQUENCE [LARGE SCALE GENOMIC DNA]</scope>
    <source>
        <strain evidence="1 2">CTAW71</strain>
    </source>
</reference>
<dbReference type="GO" id="GO:0008168">
    <property type="term" value="F:methyltransferase activity"/>
    <property type="evidence" value="ECO:0007669"/>
    <property type="project" value="UniProtKB-KW"/>
</dbReference>
<evidence type="ECO:0000313" key="1">
    <source>
        <dbReference type="EMBL" id="TYL92389.1"/>
    </source>
</evidence>
<dbReference type="AlphaFoldDB" id="A0A5D3K8J8"/>
<protein>
    <submittedName>
        <fullName evidence="1">Class I SAM-dependent methyltransferase</fullName>
    </submittedName>
</protein>
<dbReference type="Gene3D" id="3.40.50.150">
    <property type="entry name" value="Vaccinia Virus protein VP39"/>
    <property type="match status" value="1"/>
</dbReference>